<dbReference type="EMBL" id="CP143423">
    <property type="protein sequence ID" value="WVX48387.1"/>
    <property type="molecule type" value="Genomic_DNA"/>
</dbReference>
<organism evidence="4 5">
    <name type="scientific">Roseobacter fucihabitans</name>
    <dbReference type="NCBI Taxonomy" id="1537242"/>
    <lineage>
        <taxon>Bacteria</taxon>
        <taxon>Pseudomonadati</taxon>
        <taxon>Pseudomonadota</taxon>
        <taxon>Alphaproteobacteria</taxon>
        <taxon>Rhodobacterales</taxon>
        <taxon>Roseobacteraceae</taxon>
        <taxon>Roseobacter</taxon>
    </lineage>
</organism>
<dbReference type="Proteomes" id="UP001318682">
    <property type="component" value="Chromosome"/>
</dbReference>
<evidence type="ECO:0000313" key="3">
    <source>
        <dbReference type="EMBL" id="WVX48289.1"/>
    </source>
</evidence>
<protein>
    <recommendedName>
        <fullName evidence="2">Tyr recombinase domain-containing protein</fullName>
    </recommendedName>
</protein>
<name>A0ABZ2BT55_9RHOB</name>
<dbReference type="InterPro" id="IPR002104">
    <property type="entry name" value="Integrase_catalytic"/>
</dbReference>
<accession>A0ABZ2BT55</accession>
<dbReference type="Gene3D" id="1.10.443.10">
    <property type="entry name" value="Intergrase catalytic core"/>
    <property type="match status" value="1"/>
</dbReference>
<dbReference type="InterPro" id="IPR013762">
    <property type="entry name" value="Integrase-like_cat_sf"/>
</dbReference>
<dbReference type="SUPFAM" id="SSF56349">
    <property type="entry name" value="DNA breaking-rejoining enzymes"/>
    <property type="match status" value="1"/>
</dbReference>
<proteinExistence type="predicted"/>
<keyword evidence="5" id="KW-1185">Reference proteome</keyword>
<dbReference type="InterPro" id="IPR011010">
    <property type="entry name" value="DNA_brk_join_enz"/>
</dbReference>
<feature type="domain" description="Tyr recombinase" evidence="2">
    <location>
        <begin position="169"/>
        <end position="256"/>
    </location>
</feature>
<dbReference type="Pfam" id="PF00589">
    <property type="entry name" value="Phage_integrase"/>
    <property type="match status" value="1"/>
</dbReference>
<dbReference type="PROSITE" id="PS51898">
    <property type="entry name" value="TYR_RECOMBINASE"/>
    <property type="match status" value="1"/>
</dbReference>
<keyword evidence="1" id="KW-0233">DNA recombination</keyword>
<evidence type="ECO:0000256" key="1">
    <source>
        <dbReference type="ARBA" id="ARBA00023172"/>
    </source>
</evidence>
<evidence type="ECO:0000313" key="5">
    <source>
        <dbReference type="Proteomes" id="UP001318682"/>
    </source>
</evidence>
<evidence type="ECO:0000313" key="4">
    <source>
        <dbReference type="EMBL" id="WVX48387.1"/>
    </source>
</evidence>
<reference evidence="4" key="2">
    <citation type="journal article" date="2024" name="Int. J. Syst. Evol. Microbiol.">
        <title>Roseobacter fucihabitans sp. nov., isolated from the brown alga Fucus spiralis.</title>
        <authorList>
            <person name="Hahnke S."/>
            <person name="Berger M."/>
            <person name="Schlingloff A."/>
            <person name="Athale I."/>
            <person name="Wolf J."/>
            <person name="Neumann-Schaal M."/>
            <person name="Adenaya A."/>
            <person name="Poehlein A."/>
            <person name="Daniel R."/>
            <person name="Petersen J."/>
            <person name="Brinkhoff T."/>
        </authorList>
    </citation>
    <scope>NUCLEOTIDE SEQUENCE</scope>
    <source>
        <strain evidence="4">B14</strain>
    </source>
</reference>
<sequence>MASITKLPSGAYRVQIRRKGRYASETFLLRDDAHRWARQAETRVDQGLAPNKSSVSRLATFGDLIDLHIVDMCEVGKPPRRSKAATLAALKRDLGKERIGHLDRQKMIDYGKMRAEQGAGPVTLGIDIGVTKMIITHAAAVHGLDISSEPVDLARVALKRLGLIGKGTERDRRPRKDELNRLFRCFDDNDRLTLPMTRIVQFAVATAMRLDEICRVEWTDLDLDRRMLLIRDRKDPRNKTGNDQRILLFAATGFDA</sequence>
<gene>
    <name evidence="3" type="ORF">ROLI_013690</name>
    <name evidence="4" type="ORF">ROLI_014670</name>
</gene>
<evidence type="ECO:0000259" key="2">
    <source>
        <dbReference type="PROSITE" id="PS51898"/>
    </source>
</evidence>
<reference evidence="5" key="3">
    <citation type="submission" date="2024-01" db="EMBL/GenBank/DDBJ databases">
        <title>Roseobacter fucihabitans sp. nov., isolated from the brown alga Fucus spiralis.</title>
        <authorList>
            <person name="Hahnke S."/>
            <person name="Berger M."/>
            <person name="Schlingloff A."/>
            <person name="Athale I."/>
            <person name="Neumann-Schaal M."/>
            <person name="Adenaya A."/>
            <person name="Poehlein A."/>
            <person name="Daniel R."/>
            <person name="Pertersen J."/>
            <person name="Brinkhoff T."/>
        </authorList>
    </citation>
    <scope>NUCLEOTIDE SEQUENCE [LARGE SCALE GENOMIC DNA]</scope>
    <source>
        <strain evidence="5">B14</strain>
    </source>
</reference>
<dbReference type="EMBL" id="CP143423">
    <property type="protein sequence ID" value="WVX48289.1"/>
    <property type="molecule type" value="Genomic_DNA"/>
</dbReference>
<reference evidence="4 5" key="1">
    <citation type="submission" date="2015-07" db="EMBL/GenBank/DDBJ databases">
        <authorList>
            <person name="Voget S."/>
            <person name="Dogs M."/>
            <person name="Brinkhoff T.H."/>
            <person name="Daniel R."/>
        </authorList>
    </citation>
    <scope>NUCLEOTIDE SEQUENCE</scope>
    <source>
        <strain evidence="4 5">B14</strain>
    </source>
</reference>